<reference evidence="9 11" key="2">
    <citation type="submission" date="2020-08" db="EMBL/GenBank/DDBJ databases">
        <title>Sequencing the genomes of 1000 actinobacteria strains.</title>
        <authorList>
            <person name="Klenk H.-P."/>
        </authorList>
    </citation>
    <scope>NUCLEOTIDE SEQUENCE [LARGE SCALE GENOMIC DNA]</scope>
    <source>
        <strain evidence="9 11">DSM 9581</strain>
    </source>
</reference>
<evidence type="ECO:0000256" key="1">
    <source>
        <dbReference type="ARBA" id="ARBA00022553"/>
    </source>
</evidence>
<dbReference type="AlphaFoldDB" id="A0A511F9R5"/>
<dbReference type="RefSeq" id="WP_146834757.1">
    <property type="nucleotide sequence ID" value="NZ_BJVQ01000009.1"/>
</dbReference>
<proteinExistence type="predicted"/>
<dbReference type="Pfam" id="PF00072">
    <property type="entry name" value="Response_reg"/>
    <property type="match status" value="1"/>
</dbReference>
<evidence type="ECO:0000256" key="5">
    <source>
        <dbReference type="PROSITE-ProRule" id="PRU00169"/>
    </source>
</evidence>
<evidence type="ECO:0000256" key="3">
    <source>
        <dbReference type="ARBA" id="ARBA00023125"/>
    </source>
</evidence>
<evidence type="ECO:0000313" key="8">
    <source>
        <dbReference type="EMBL" id="GEL45973.1"/>
    </source>
</evidence>
<dbReference type="CDD" id="cd17535">
    <property type="entry name" value="REC_NarL-like"/>
    <property type="match status" value="1"/>
</dbReference>
<dbReference type="GO" id="GO:0000160">
    <property type="term" value="P:phosphorelay signal transduction system"/>
    <property type="evidence" value="ECO:0007669"/>
    <property type="project" value="InterPro"/>
</dbReference>
<evidence type="ECO:0000313" key="11">
    <source>
        <dbReference type="Proteomes" id="UP000564629"/>
    </source>
</evidence>
<dbReference type="PROSITE" id="PS50043">
    <property type="entry name" value="HTH_LUXR_2"/>
    <property type="match status" value="1"/>
</dbReference>
<dbReference type="GO" id="GO:0006355">
    <property type="term" value="P:regulation of DNA-templated transcription"/>
    <property type="evidence" value="ECO:0007669"/>
    <property type="project" value="InterPro"/>
</dbReference>
<keyword evidence="10" id="KW-1185">Reference proteome</keyword>
<sequence>MIRVLVVDDDAMVRTLLTSILTAQDIAVVGHATAGDEVVPAVQAHHPDVVLMDLHMPRVPGLDAIAALAALPEPPGVIALTSFGTDDTVLAAVRAGASGFLAKDADPTAIAEAVRKVAAGDGALDHAAAGSLTRHVAGDPDRGRRDDARRQLAVLTEAELEVVAYVPTGMSNEAIGELTYRSASTVKAHLSRAMAKLGVTTRSQLAVVVDRAGLSVP</sequence>
<evidence type="ECO:0000259" key="6">
    <source>
        <dbReference type="PROSITE" id="PS50043"/>
    </source>
</evidence>
<dbReference type="PANTHER" id="PTHR43214">
    <property type="entry name" value="TWO-COMPONENT RESPONSE REGULATOR"/>
    <property type="match status" value="1"/>
</dbReference>
<dbReference type="Gene3D" id="3.40.50.2300">
    <property type="match status" value="1"/>
</dbReference>
<dbReference type="SUPFAM" id="SSF52172">
    <property type="entry name" value="CheY-like"/>
    <property type="match status" value="1"/>
</dbReference>
<dbReference type="GO" id="GO:0003677">
    <property type="term" value="F:DNA binding"/>
    <property type="evidence" value="ECO:0007669"/>
    <property type="project" value="UniProtKB-KW"/>
</dbReference>
<dbReference type="PROSITE" id="PS50110">
    <property type="entry name" value="RESPONSE_REGULATORY"/>
    <property type="match status" value="1"/>
</dbReference>
<dbReference type="InterPro" id="IPR039420">
    <property type="entry name" value="WalR-like"/>
</dbReference>
<dbReference type="InterPro" id="IPR001789">
    <property type="entry name" value="Sig_transdc_resp-reg_receiver"/>
</dbReference>
<dbReference type="OrthoDB" id="9808843at2"/>
<keyword evidence="4" id="KW-0804">Transcription</keyword>
<dbReference type="PANTHER" id="PTHR43214:SF24">
    <property type="entry name" value="TRANSCRIPTIONAL REGULATORY PROTEIN NARL-RELATED"/>
    <property type="match status" value="1"/>
</dbReference>
<organism evidence="8 10">
    <name type="scientific">Cellulomonas hominis</name>
    <dbReference type="NCBI Taxonomy" id="156981"/>
    <lineage>
        <taxon>Bacteria</taxon>
        <taxon>Bacillati</taxon>
        <taxon>Actinomycetota</taxon>
        <taxon>Actinomycetes</taxon>
        <taxon>Micrococcales</taxon>
        <taxon>Cellulomonadaceae</taxon>
        <taxon>Cellulomonas</taxon>
    </lineage>
</organism>
<reference evidence="8 10" key="1">
    <citation type="submission" date="2019-07" db="EMBL/GenBank/DDBJ databases">
        <title>Whole genome shotgun sequence of Cellulomonas hominis NBRC 16055.</title>
        <authorList>
            <person name="Hosoyama A."/>
            <person name="Uohara A."/>
            <person name="Ohji S."/>
            <person name="Ichikawa N."/>
        </authorList>
    </citation>
    <scope>NUCLEOTIDE SEQUENCE [LARGE SCALE GENOMIC DNA]</scope>
    <source>
        <strain evidence="8 10">NBRC 16055</strain>
    </source>
</reference>
<dbReference type="Pfam" id="PF00196">
    <property type="entry name" value="GerE"/>
    <property type="match status" value="1"/>
</dbReference>
<keyword evidence="2" id="KW-0805">Transcription regulation</keyword>
<dbReference type="InterPro" id="IPR016032">
    <property type="entry name" value="Sig_transdc_resp-reg_C-effctor"/>
</dbReference>
<evidence type="ECO:0000259" key="7">
    <source>
        <dbReference type="PROSITE" id="PS50110"/>
    </source>
</evidence>
<dbReference type="SMART" id="SM00421">
    <property type="entry name" value="HTH_LUXR"/>
    <property type="match status" value="1"/>
</dbReference>
<name>A0A511F9R5_9CELL</name>
<dbReference type="InterPro" id="IPR058245">
    <property type="entry name" value="NreC/VraR/RcsB-like_REC"/>
</dbReference>
<evidence type="ECO:0000313" key="10">
    <source>
        <dbReference type="Proteomes" id="UP000321723"/>
    </source>
</evidence>
<dbReference type="InterPro" id="IPR011006">
    <property type="entry name" value="CheY-like_superfamily"/>
</dbReference>
<comment type="caution">
    <text evidence="8">The sequence shown here is derived from an EMBL/GenBank/DDBJ whole genome shotgun (WGS) entry which is preliminary data.</text>
</comment>
<gene>
    <name evidence="8" type="ORF">CHO01_10890</name>
    <name evidence="9" type="ORF">HNR08_002300</name>
</gene>
<feature type="modified residue" description="4-aspartylphosphate" evidence="5">
    <location>
        <position position="53"/>
    </location>
</feature>
<dbReference type="CDD" id="cd06170">
    <property type="entry name" value="LuxR_C_like"/>
    <property type="match status" value="1"/>
</dbReference>
<keyword evidence="3 8" id="KW-0238">DNA-binding</keyword>
<dbReference type="Proteomes" id="UP000321723">
    <property type="component" value="Unassembled WGS sequence"/>
</dbReference>
<dbReference type="InterPro" id="IPR000792">
    <property type="entry name" value="Tscrpt_reg_LuxR_C"/>
</dbReference>
<evidence type="ECO:0000256" key="2">
    <source>
        <dbReference type="ARBA" id="ARBA00023015"/>
    </source>
</evidence>
<dbReference type="PROSITE" id="PS00622">
    <property type="entry name" value="HTH_LUXR_1"/>
    <property type="match status" value="1"/>
</dbReference>
<evidence type="ECO:0000256" key="4">
    <source>
        <dbReference type="ARBA" id="ARBA00023163"/>
    </source>
</evidence>
<accession>A0A511F9R5</accession>
<dbReference type="EMBL" id="JACHDN010000001">
    <property type="protein sequence ID" value="MBB5473564.1"/>
    <property type="molecule type" value="Genomic_DNA"/>
</dbReference>
<protein>
    <submittedName>
        <fullName evidence="9">DNA-binding NarL/FixJ family response regulator</fullName>
    </submittedName>
    <submittedName>
        <fullName evidence="8">DNA-binding response regulator</fullName>
    </submittedName>
</protein>
<dbReference type="EMBL" id="BJVQ01000009">
    <property type="protein sequence ID" value="GEL45973.1"/>
    <property type="molecule type" value="Genomic_DNA"/>
</dbReference>
<evidence type="ECO:0000313" key="9">
    <source>
        <dbReference type="EMBL" id="MBB5473564.1"/>
    </source>
</evidence>
<feature type="domain" description="Response regulatory" evidence="7">
    <location>
        <begin position="3"/>
        <end position="118"/>
    </location>
</feature>
<dbReference type="SMART" id="SM00448">
    <property type="entry name" value="REC"/>
    <property type="match status" value="1"/>
</dbReference>
<dbReference type="SUPFAM" id="SSF46894">
    <property type="entry name" value="C-terminal effector domain of the bipartite response regulators"/>
    <property type="match status" value="1"/>
</dbReference>
<keyword evidence="1 5" id="KW-0597">Phosphoprotein</keyword>
<feature type="domain" description="HTH luxR-type" evidence="6">
    <location>
        <begin position="148"/>
        <end position="213"/>
    </location>
</feature>
<dbReference type="Proteomes" id="UP000564629">
    <property type="component" value="Unassembled WGS sequence"/>
</dbReference>
<dbReference type="PRINTS" id="PR00038">
    <property type="entry name" value="HTHLUXR"/>
</dbReference>